<keyword evidence="2" id="KW-0472">Membrane</keyword>
<protein>
    <submittedName>
        <fullName evidence="4">TlpA family protein disulfide reductase</fullName>
    </submittedName>
</protein>
<dbReference type="GO" id="GO:0016491">
    <property type="term" value="F:oxidoreductase activity"/>
    <property type="evidence" value="ECO:0007669"/>
    <property type="project" value="InterPro"/>
</dbReference>
<evidence type="ECO:0000313" key="5">
    <source>
        <dbReference type="Proteomes" id="UP001056756"/>
    </source>
</evidence>
<dbReference type="PROSITE" id="PS00194">
    <property type="entry name" value="THIOREDOXIN_1"/>
    <property type="match status" value="1"/>
</dbReference>
<accession>A0A9J6ZF16</accession>
<dbReference type="Pfam" id="PF00578">
    <property type="entry name" value="AhpC-TSA"/>
    <property type="match status" value="1"/>
</dbReference>
<evidence type="ECO:0000256" key="2">
    <source>
        <dbReference type="SAM" id="Phobius"/>
    </source>
</evidence>
<dbReference type="EMBL" id="CP097899">
    <property type="protein sequence ID" value="URN94385.1"/>
    <property type="molecule type" value="Genomic_DNA"/>
</dbReference>
<dbReference type="GO" id="GO:0016209">
    <property type="term" value="F:antioxidant activity"/>
    <property type="evidence" value="ECO:0007669"/>
    <property type="project" value="InterPro"/>
</dbReference>
<dbReference type="InterPro" id="IPR036249">
    <property type="entry name" value="Thioredoxin-like_sf"/>
</dbReference>
<dbReference type="InterPro" id="IPR050553">
    <property type="entry name" value="Thioredoxin_ResA/DsbE_sf"/>
</dbReference>
<gene>
    <name evidence="4" type="ORF">NAG76_21605</name>
</gene>
<dbReference type="Proteomes" id="UP001056756">
    <property type="component" value="Chromosome"/>
</dbReference>
<keyword evidence="2" id="KW-0812">Transmembrane</keyword>
<feature type="domain" description="Thioredoxin" evidence="3">
    <location>
        <begin position="44"/>
        <end position="182"/>
    </location>
</feature>
<keyword evidence="2" id="KW-1133">Transmembrane helix</keyword>
<keyword evidence="1" id="KW-1015">Disulfide bond</keyword>
<evidence type="ECO:0000313" key="4">
    <source>
        <dbReference type="EMBL" id="URN94385.1"/>
    </source>
</evidence>
<evidence type="ECO:0000256" key="1">
    <source>
        <dbReference type="ARBA" id="ARBA00023157"/>
    </source>
</evidence>
<dbReference type="PANTHER" id="PTHR42852:SF1">
    <property type="entry name" value="THIOREDOXIN-LIKE PROTEIN YNEN"/>
    <property type="match status" value="1"/>
</dbReference>
<dbReference type="Gene3D" id="3.40.30.10">
    <property type="entry name" value="Glutaredoxin"/>
    <property type="match status" value="1"/>
</dbReference>
<dbReference type="KEGG" id="plig:NAG76_21605"/>
<name>A0A9J6ZF16_9BACL</name>
<feature type="transmembrane region" description="Helical" evidence="2">
    <location>
        <begin position="6"/>
        <end position="23"/>
    </location>
</feature>
<dbReference type="AlphaFoldDB" id="A0A9J6ZF16"/>
<sequence length="182" mass="20841">MKRIYSIIVVSLLLASLGIYNYIDGRKSETMLSNGGVSLEDFKPKAGQLSPAQELPDFNEQMISFGSAQPKLQLINFWASWCGPCELEAPDLQKIHEKYSNSLVLYGVNATKDDRERQARQFVEDQGFTFDILFDREGDITNLYKVGTFPTSFLVDRDGVIRERINGVITLEQWERIIEQYM</sequence>
<dbReference type="InterPro" id="IPR000866">
    <property type="entry name" value="AhpC/TSA"/>
</dbReference>
<organism evidence="4 5">
    <name type="scientific">Candidatus Pristimantibacillus lignocellulolyticus</name>
    <dbReference type="NCBI Taxonomy" id="2994561"/>
    <lineage>
        <taxon>Bacteria</taxon>
        <taxon>Bacillati</taxon>
        <taxon>Bacillota</taxon>
        <taxon>Bacilli</taxon>
        <taxon>Bacillales</taxon>
        <taxon>Paenibacillaceae</taxon>
        <taxon>Candidatus Pristimantibacillus</taxon>
    </lineage>
</organism>
<evidence type="ECO:0000259" key="3">
    <source>
        <dbReference type="PROSITE" id="PS51352"/>
    </source>
</evidence>
<dbReference type="PROSITE" id="PS51352">
    <property type="entry name" value="THIOREDOXIN_2"/>
    <property type="match status" value="1"/>
</dbReference>
<dbReference type="SUPFAM" id="SSF52833">
    <property type="entry name" value="Thioredoxin-like"/>
    <property type="match status" value="1"/>
</dbReference>
<dbReference type="InterPro" id="IPR013766">
    <property type="entry name" value="Thioredoxin_domain"/>
</dbReference>
<reference evidence="4" key="1">
    <citation type="submission" date="2022-05" db="EMBL/GenBank/DDBJ databases">
        <title>Novel bacterial taxa in a minimal lignocellulolytic consortium and its capacity to transform plastics disclosed by genome-resolved metagenomics.</title>
        <authorList>
            <person name="Rodriguez C.A.D."/>
            <person name="Diaz-Garcia L."/>
            <person name="Herrera K."/>
            <person name="Tarazona N.A."/>
            <person name="Sproer C."/>
            <person name="Overmann J."/>
            <person name="Jimenez D.J."/>
        </authorList>
    </citation>
    <scope>NUCLEOTIDE SEQUENCE</scope>
    <source>
        <strain evidence="4">MAG5</strain>
    </source>
</reference>
<dbReference type="CDD" id="cd02966">
    <property type="entry name" value="TlpA_like_family"/>
    <property type="match status" value="1"/>
</dbReference>
<dbReference type="PANTHER" id="PTHR42852">
    <property type="entry name" value="THIOL:DISULFIDE INTERCHANGE PROTEIN DSBE"/>
    <property type="match status" value="1"/>
</dbReference>
<proteinExistence type="predicted"/>
<dbReference type="InterPro" id="IPR017937">
    <property type="entry name" value="Thioredoxin_CS"/>
</dbReference>